<accession>A0A2S6MY62</accession>
<dbReference type="GO" id="GO:1990573">
    <property type="term" value="P:potassium ion import across plasma membrane"/>
    <property type="evidence" value="ECO:0007669"/>
    <property type="project" value="TreeGrafter"/>
</dbReference>
<dbReference type="AlphaFoldDB" id="A0A2S6MY62"/>
<evidence type="ECO:0000256" key="3">
    <source>
        <dbReference type="ARBA" id="ARBA00022538"/>
    </source>
</evidence>
<keyword evidence="2" id="KW-0813">Transport</keyword>
<protein>
    <recommendedName>
        <fullName evidence="16">ATP-sensitive inward rectifier potassium channel 10</fullName>
    </recommendedName>
</protein>
<reference evidence="14 15" key="1">
    <citation type="journal article" date="2018" name="Arch. Microbiol.">
        <title>New insights into the metabolic potential of the phototrophic purple bacterium Rhodopila globiformis DSM 161(T) from its draft genome sequence and evidence for a vanadium-dependent nitrogenase.</title>
        <authorList>
            <person name="Imhoff J.F."/>
            <person name="Rahn T."/>
            <person name="Kunzel S."/>
            <person name="Neulinger S.C."/>
        </authorList>
    </citation>
    <scope>NUCLEOTIDE SEQUENCE [LARGE SCALE GENOMIC DNA]</scope>
    <source>
        <strain evidence="14 15">DSM 161</strain>
    </source>
</reference>
<keyword evidence="9 11" id="KW-0472">Membrane</keyword>
<evidence type="ECO:0000256" key="6">
    <source>
        <dbReference type="ARBA" id="ARBA00022958"/>
    </source>
</evidence>
<dbReference type="EMBL" id="NHRY01000260">
    <property type="protein sequence ID" value="PPQ27305.1"/>
    <property type="molecule type" value="Genomic_DNA"/>
</dbReference>
<dbReference type="GO" id="GO:0034702">
    <property type="term" value="C:monoatomic ion channel complex"/>
    <property type="evidence" value="ECO:0007669"/>
    <property type="project" value="UniProtKB-KW"/>
</dbReference>
<evidence type="ECO:0000256" key="4">
    <source>
        <dbReference type="ARBA" id="ARBA00022692"/>
    </source>
</evidence>
<dbReference type="InterPro" id="IPR041647">
    <property type="entry name" value="IRK_C"/>
</dbReference>
<evidence type="ECO:0000256" key="1">
    <source>
        <dbReference type="ARBA" id="ARBA00004141"/>
    </source>
</evidence>
<keyword evidence="8" id="KW-0406">Ion transport</keyword>
<dbReference type="Pfam" id="PF17655">
    <property type="entry name" value="IRK_C"/>
    <property type="match status" value="1"/>
</dbReference>
<dbReference type="PANTHER" id="PTHR11767">
    <property type="entry name" value="INWARD RECTIFIER POTASSIUM CHANNEL"/>
    <property type="match status" value="1"/>
</dbReference>
<comment type="caution">
    <text evidence="14">The sequence shown here is derived from an EMBL/GenBank/DDBJ whole genome shotgun (WGS) entry which is preliminary data.</text>
</comment>
<dbReference type="Pfam" id="PF07885">
    <property type="entry name" value="Ion_trans_2"/>
    <property type="match status" value="1"/>
</dbReference>
<keyword evidence="15" id="KW-1185">Reference proteome</keyword>
<dbReference type="SUPFAM" id="SSF81296">
    <property type="entry name" value="E set domains"/>
    <property type="match status" value="1"/>
</dbReference>
<dbReference type="GO" id="GO:0034765">
    <property type="term" value="P:regulation of monoatomic ion transmembrane transport"/>
    <property type="evidence" value="ECO:0007669"/>
    <property type="project" value="TreeGrafter"/>
</dbReference>
<dbReference type="InterPro" id="IPR013518">
    <property type="entry name" value="K_chnl_inward-rec_Kir_cyto"/>
</dbReference>
<evidence type="ECO:0000256" key="7">
    <source>
        <dbReference type="ARBA" id="ARBA00022989"/>
    </source>
</evidence>
<dbReference type="GO" id="GO:0005242">
    <property type="term" value="F:inward rectifier potassium channel activity"/>
    <property type="evidence" value="ECO:0007669"/>
    <property type="project" value="InterPro"/>
</dbReference>
<dbReference type="Gene3D" id="2.60.40.1400">
    <property type="entry name" value="G protein-activated inward rectifier potassium channel 1"/>
    <property type="match status" value="1"/>
</dbReference>
<evidence type="ECO:0000256" key="9">
    <source>
        <dbReference type="ARBA" id="ARBA00023136"/>
    </source>
</evidence>
<proteinExistence type="predicted"/>
<keyword evidence="5" id="KW-0851">Voltage-gated channel</keyword>
<dbReference type="Gene3D" id="1.10.287.70">
    <property type="match status" value="1"/>
</dbReference>
<evidence type="ECO:0000256" key="11">
    <source>
        <dbReference type="SAM" id="Phobius"/>
    </source>
</evidence>
<feature type="transmembrane region" description="Helical" evidence="11">
    <location>
        <begin position="105"/>
        <end position="131"/>
    </location>
</feature>
<dbReference type="PRINTS" id="PR01320">
    <property type="entry name" value="KIRCHANNEL"/>
</dbReference>
<comment type="subcellular location">
    <subcellularLocation>
        <location evidence="1">Membrane</location>
        <topology evidence="1">Multi-pass membrane protein</topology>
    </subcellularLocation>
</comment>
<evidence type="ECO:0000259" key="12">
    <source>
        <dbReference type="Pfam" id="PF07885"/>
    </source>
</evidence>
<evidence type="ECO:0000256" key="10">
    <source>
        <dbReference type="ARBA" id="ARBA00023303"/>
    </source>
</evidence>
<dbReference type="InterPro" id="IPR013099">
    <property type="entry name" value="K_chnl_dom"/>
</dbReference>
<dbReference type="GO" id="GO:0005886">
    <property type="term" value="C:plasma membrane"/>
    <property type="evidence" value="ECO:0007669"/>
    <property type="project" value="TreeGrafter"/>
</dbReference>
<dbReference type="OrthoDB" id="9799090at2"/>
<feature type="domain" description="Potassium channel" evidence="12">
    <location>
        <begin position="60"/>
        <end position="132"/>
    </location>
</feature>
<evidence type="ECO:0000313" key="15">
    <source>
        <dbReference type="Proteomes" id="UP000239724"/>
    </source>
</evidence>
<feature type="domain" description="Inward rectifier potassium channel C-terminal" evidence="13">
    <location>
        <begin position="140"/>
        <end position="287"/>
    </location>
</feature>
<keyword evidence="4 11" id="KW-0812">Transmembrane</keyword>
<evidence type="ECO:0008006" key="16">
    <source>
        <dbReference type="Google" id="ProtNLM"/>
    </source>
</evidence>
<keyword evidence="7 11" id="KW-1133">Transmembrane helix</keyword>
<dbReference type="PANTHER" id="PTHR11767:SF102">
    <property type="entry name" value="INWARDLY RECTIFYING POTASSIUM CHANNEL 1, ISOFORM F"/>
    <property type="match status" value="1"/>
</dbReference>
<evidence type="ECO:0000256" key="2">
    <source>
        <dbReference type="ARBA" id="ARBA00022448"/>
    </source>
</evidence>
<dbReference type="InterPro" id="IPR016449">
    <property type="entry name" value="K_chnl_inward-rec_Kir"/>
</dbReference>
<organism evidence="14 15">
    <name type="scientific">Rhodopila globiformis</name>
    <name type="common">Rhodopseudomonas globiformis</name>
    <dbReference type="NCBI Taxonomy" id="1071"/>
    <lineage>
        <taxon>Bacteria</taxon>
        <taxon>Pseudomonadati</taxon>
        <taxon>Pseudomonadota</taxon>
        <taxon>Alphaproteobacteria</taxon>
        <taxon>Acetobacterales</taxon>
        <taxon>Acetobacteraceae</taxon>
        <taxon>Rhodopila</taxon>
    </lineage>
</organism>
<sequence length="300" mass="32796">MPQRRPKRPPKPIPIARREFGLLARGMRRFDLRDPYRLAISSPWPAFVAAMLACWLTLNLGFALVYVLSPGDIGNARPGSFSDAFFFSVETLATVGYGAMAPATLYGHIVSTSEIVVGMAFTAILTGLLFVRFSRARANILFADDAVVRTKDRHPALMLRLACGQRIPLSKVEARLLVVLTGRDPDGTAGRHLYDLALQQSSLTVLATLWTLVHVIDETSPLHGLDANALTRADARLFLGVEARDHMLATTVYALKDYPVPRIRFGMHFATAVALDEAGCNVFDLSRLSLLEPDDGPPAG</sequence>
<dbReference type="RefSeq" id="WP_104522035.1">
    <property type="nucleotide sequence ID" value="NZ_NHRY01000260.1"/>
</dbReference>
<evidence type="ECO:0000256" key="5">
    <source>
        <dbReference type="ARBA" id="ARBA00022882"/>
    </source>
</evidence>
<keyword evidence="6" id="KW-0630">Potassium</keyword>
<keyword evidence="10" id="KW-0407">Ion channel</keyword>
<evidence type="ECO:0000259" key="13">
    <source>
        <dbReference type="Pfam" id="PF17655"/>
    </source>
</evidence>
<name>A0A2S6MY62_RHOGL</name>
<dbReference type="Proteomes" id="UP000239724">
    <property type="component" value="Unassembled WGS sequence"/>
</dbReference>
<evidence type="ECO:0000313" key="14">
    <source>
        <dbReference type="EMBL" id="PPQ27305.1"/>
    </source>
</evidence>
<feature type="transmembrane region" description="Helical" evidence="11">
    <location>
        <begin position="44"/>
        <end position="68"/>
    </location>
</feature>
<dbReference type="InterPro" id="IPR014756">
    <property type="entry name" value="Ig_E-set"/>
</dbReference>
<dbReference type="SUPFAM" id="SSF81324">
    <property type="entry name" value="Voltage-gated potassium channels"/>
    <property type="match status" value="1"/>
</dbReference>
<evidence type="ECO:0000256" key="8">
    <source>
        <dbReference type="ARBA" id="ARBA00023065"/>
    </source>
</evidence>
<keyword evidence="3" id="KW-0633">Potassium transport</keyword>
<gene>
    <name evidence="14" type="ORF">CCS01_27545</name>
</gene>